<dbReference type="Gene3D" id="3.40.50.1000">
    <property type="entry name" value="HAD superfamily/HAD-like"/>
    <property type="match status" value="1"/>
</dbReference>
<dbReference type="GO" id="GO:0000287">
    <property type="term" value="F:magnesium ion binding"/>
    <property type="evidence" value="ECO:0007669"/>
    <property type="project" value="TreeGrafter"/>
</dbReference>
<dbReference type="PROSITE" id="PS01228">
    <property type="entry name" value="COF_1"/>
    <property type="match status" value="1"/>
</dbReference>
<dbReference type="NCBIfam" id="TIGR00099">
    <property type="entry name" value="Cof-subfamily"/>
    <property type="match status" value="1"/>
</dbReference>
<reference evidence="2" key="1">
    <citation type="submission" date="2015-01" db="EMBL/GenBank/DDBJ databases">
        <authorList>
            <person name="Andreevskaya M."/>
        </authorList>
    </citation>
    <scope>NUCLEOTIDE SEQUENCE [LARGE SCALE GENOMIC DNA]</scope>
    <source>
        <strain evidence="2">MKFS47</strain>
    </source>
</reference>
<dbReference type="InterPro" id="IPR000150">
    <property type="entry name" value="Cof"/>
</dbReference>
<dbReference type="NCBIfam" id="TIGR01484">
    <property type="entry name" value="HAD-SF-IIB"/>
    <property type="match status" value="1"/>
</dbReference>
<dbReference type="InterPro" id="IPR023214">
    <property type="entry name" value="HAD_sf"/>
</dbReference>
<dbReference type="PANTHER" id="PTHR10000:SF8">
    <property type="entry name" value="HAD SUPERFAMILY HYDROLASE-LIKE, TYPE 3"/>
    <property type="match status" value="1"/>
</dbReference>
<dbReference type="InterPro" id="IPR006379">
    <property type="entry name" value="HAD-SF_hydro_IIB"/>
</dbReference>
<dbReference type="NCBIfam" id="NF007806">
    <property type="entry name" value="PRK10513.1"/>
    <property type="match status" value="1"/>
</dbReference>
<dbReference type="EMBL" id="LN774769">
    <property type="protein sequence ID" value="CEN28252.1"/>
    <property type="molecule type" value="Genomic_DNA"/>
</dbReference>
<dbReference type="Gene3D" id="3.30.1240.10">
    <property type="match status" value="1"/>
</dbReference>
<dbReference type="AlphaFoldDB" id="A0A0D6DWZ5"/>
<dbReference type="CDD" id="cd07516">
    <property type="entry name" value="HAD_Pase"/>
    <property type="match status" value="1"/>
</dbReference>
<proteinExistence type="predicted"/>
<dbReference type="SFLD" id="SFLDG01144">
    <property type="entry name" value="C2.B.4:_PGP_Like"/>
    <property type="match status" value="1"/>
</dbReference>
<dbReference type="PANTHER" id="PTHR10000">
    <property type="entry name" value="PHOSPHOSERINE PHOSPHATASE"/>
    <property type="match status" value="1"/>
</dbReference>
<accession>A0A0D6DWZ5</accession>
<organism evidence="1 2">
    <name type="scientific">Pseudolactococcus piscium MKFS47</name>
    <dbReference type="NCBI Taxonomy" id="297352"/>
    <lineage>
        <taxon>Bacteria</taxon>
        <taxon>Bacillati</taxon>
        <taxon>Bacillota</taxon>
        <taxon>Bacilli</taxon>
        <taxon>Lactobacillales</taxon>
        <taxon>Streptococcaceae</taxon>
        <taxon>Pseudolactococcus</taxon>
    </lineage>
</organism>
<dbReference type="SFLD" id="SFLDS00003">
    <property type="entry name" value="Haloacid_Dehalogenase"/>
    <property type="match status" value="1"/>
</dbReference>
<dbReference type="SUPFAM" id="SSF56784">
    <property type="entry name" value="HAD-like"/>
    <property type="match status" value="1"/>
</dbReference>
<evidence type="ECO:0000313" key="2">
    <source>
        <dbReference type="Proteomes" id="UP000033166"/>
    </source>
</evidence>
<dbReference type="GO" id="GO:0005829">
    <property type="term" value="C:cytosol"/>
    <property type="evidence" value="ECO:0007669"/>
    <property type="project" value="TreeGrafter"/>
</dbReference>
<gene>
    <name evidence="1" type="primary">yidA</name>
    <name evidence="1" type="ORF">LACPI_1052</name>
</gene>
<dbReference type="KEGG" id="lpk:LACPI_1052"/>
<dbReference type="Pfam" id="PF08282">
    <property type="entry name" value="Hydrolase_3"/>
    <property type="match status" value="1"/>
</dbReference>
<evidence type="ECO:0000313" key="1">
    <source>
        <dbReference type="EMBL" id="CEN28252.1"/>
    </source>
</evidence>
<dbReference type="Proteomes" id="UP000033166">
    <property type="component" value="Chromosome I"/>
</dbReference>
<dbReference type="RefSeq" id="WP_047915418.1">
    <property type="nucleotide sequence ID" value="NZ_LN774769.1"/>
</dbReference>
<dbReference type="STRING" id="1364.LP2241_30041"/>
<dbReference type="InterPro" id="IPR036412">
    <property type="entry name" value="HAD-like_sf"/>
</dbReference>
<protein>
    <submittedName>
        <fullName evidence="1">Phosphatase YidA</fullName>
    </submittedName>
</protein>
<name>A0A0D6DWZ5_9LACT</name>
<dbReference type="GO" id="GO:0016791">
    <property type="term" value="F:phosphatase activity"/>
    <property type="evidence" value="ECO:0007669"/>
    <property type="project" value="UniProtKB-ARBA"/>
</dbReference>
<sequence length="270" mass="30206">MSIKLVAIDIDGTLVNNNREITPQVFEAIQQAKAAGVKIVIATGRPLLGVKAILSELNLLDEGDYVITYNGALVQATATGEAFIDEPLTYDDYLDIEMESRRLDTPLHSITMSAVYTHNRNISKYSVNEAYITGLPLKYRTAEEMGKHELVKMMYIDEPEKLDQTIKKLPKRFWERYNIVKSTPFYLEILNKNASKGLAVQHLANKLGISYDETMAIGDEENDRSMLEAVGNPVVMENGNPELKKIAKYITKSNEASGVAYAINAWVLNN</sequence>
<dbReference type="SFLD" id="SFLDG01140">
    <property type="entry name" value="C2.B:_Phosphomannomutase_and_P"/>
    <property type="match status" value="1"/>
</dbReference>
<dbReference type="HOGENOM" id="CLU_044146_0_1_9"/>